<gene>
    <name evidence="4" type="ORF">RRF57_002897</name>
</gene>
<organism evidence="4 5">
    <name type="scientific">Xylaria bambusicola</name>
    <dbReference type="NCBI Taxonomy" id="326684"/>
    <lineage>
        <taxon>Eukaryota</taxon>
        <taxon>Fungi</taxon>
        <taxon>Dikarya</taxon>
        <taxon>Ascomycota</taxon>
        <taxon>Pezizomycotina</taxon>
        <taxon>Sordariomycetes</taxon>
        <taxon>Xylariomycetidae</taxon>
        <taxon>Xylariales</taxon>
        <taxon>Xylariaceae</taxon>
        <taxon>Xylaria</taxon>
    </lineage>
</organism>
<dbReference type="PRINTS" id="PR00080">
    <property type="entry name" value="SDRFAMILY"/>
</dbReference>
<dbReference type="Gene3D" id="3.40.50.720">
    <property type="entry name" value="NAD(P)-binding Rossmann-like Domain"/>
    <property type="match status" value="1"/>
</dbReference>
<dbReference type="GO" id="GO:0016491">
    <property type="term" value="F:oxidoreductase activity"/>
    <property type="evidence" value="ECO:0007669"/>
    <property type="project" value="UniProtKB-KW"/>
</dbReference>
<evidence type="ECO:0000256" key="2">
    <source>
        <dbReference type="ARBA" id="ARBA00023002"/>
    </source>
</evidence>
<dbReference type="PANTHER" id="PTHR43976">
    <property type="entry name" value="SHORT CHAIN DEHYDROGENASE"/>
    <property type="match status" value="1"/>
</dbReference>
<dbReference type="InterPro" id="IPR051911">
    <property type="entry name" value="SDR_oxidoreductase"/>
</dbReference>
<dbReference type="PANTHER" id="PTHR43976:SF16">
    <property type="entry name" value="SHORT-CHAIN DEHYDROGENASE_REDUCTASE FAMILY PROTEIN"/>
    <property type="match status" value="1"/>
</dbReference>
<evidence type="ECO:0000313" key="4">
    <source>
        <dbReference type="EMBL" id="KAK5627182.1"/>
    </source>
</evidence>
<dbReference type="Proteomes" id="UP001305414">
    <property type="component" value="Unassembled WGS sequence"/>
</dbReference>
<keyword evidence="2" id="KW-0560">Oxidoreductase</keyword>
<accession>A0AAN7Z283</accession>
<protein>
    <submittedName>
        <fullName evidence="4">Uncharacterized protein</fullName>
    </submittedName>
</protein>
<comment type="caution">
    <text evidence="4">The sequence shown here is derived from an EMBL/GenBank/DDBJ whole genome shotgun (WGS) entry which is preliminary data.</text>
</comment>
<dbReference type="InterPro" id="IPR036291">
    <property type="entry name" value="NAD(P)-bd_dom_sf"/>
</dbReference>
<comment type="similarity">
    <text evidence="1 3">Belongs to the short-chain dehydrogenases/reductases (SDR) family.</text>
</comment>
<dbReference type="PRINTS" id="PR00081">
    <property type="entry name" value="GDHRDH"/>
</dbReference>
<proteinExistence type="inferred from homology"/>
<dbReference type="SUPFAM" id="SSF51735">
    <property type="entry name" value="NAD(P)-binding Rossmann-fold domains"/>
    <property type="match status" value="1"/>
</dbReference>
<sequence>MSEAEESCVLIYAYKTAEDMVKSHHIFTNHASLETFQAPTHLYRSTSRERFSSIMPGNVWFIVGASSGFGRAIATEALKRGDCVAAASRNVSKMADLKDAGAMTLGFDVTSDETVIMEMMQKVVDVHGRITHCINAAGYLLEGVIEAASYEETHRIFATNVLGTATVTRCALRFLRPQGFGVIANFGSLASWEGGLAYGYYSATKWAVSGFTESLNLECRPLGVAAVVIEPGFFRTPVLNEGGSHRLLTQEQLQSEYADAGLAAQKEAILQMDNKQPGNVARGASVIVDVLTQTGIGSGRKIPARLVLGSDALRGIRNKLKNTEMLLREWEDVIISTDYDSVKREA</sequence>
<evidence type="ECO:0000256" key="1">
    <source>
        <dbReference type="ARBA" id="ARBA00006484"/>
    </source>
</evidence>
<evidence type="ECO:0000313" key="5">
    <source>
        <dbReference type="Proteomes" id="UP001305414"/>
    </source>
</evidence>
<keyword evidence="5" id="KW-1185">Reference proteome</keyword>
<dbReference type="InterPro" id="IPR002347">
    <property type="entry name" value="SDR_fam"/>
</dbReference>
<dbReference type="Pfam" id="PF00106">
    <property type="entry name" value="adh_short"/>
    <property type="match status" value="1"/>
</dbReference>
<evidence type="ECO:0000256" key="3">
    <source>
        <dbReference type="RuleBase" id="RU000363"/>
    </source>
</evidence>
<name>A0AAN7Z283_9PEZI</name>
<dbReference type="EMBL" id="JAWHQM010000005">
    <property type="protein sequence ID" value="KAK5627182.1"/>
    <property type="molecule type" value="Genomic_DNA"/>
</dbReference>
<reference evidence="4 5" key="1">
    <citation type="submission" date="2023-10" db="EMBL/GenBank/DDBJ databases">
        <title>Draft genome sequence of Xylaria bambusicola isolate GMP-LS, the root and basal stem rot pathogen of sugarcane in Indonesia.</title>
        <authorList>
            <person name="Selvaraj P."/>
            <person name="Muralishankar V."/>
            <person name="Muruganantham S."/>
            <person name="Sp S."/>
            <person name="Haryani S."/>
            <person name="Lau K.J.X."/>
            <person name="Naqvi N.I."/>
        </authorList>
    </citation>
    <scope>NUCLEOTIDE SEQUENCE [LARGE SCALE GENOMIC DNA]</scope>
    <source>
        <strain evidence="4">GMP-LS</strain>
    </source>
</reference>
<dbReference type="AlphaFoldDB" id="A0AAN7Z283"/>